<evidence type="ECO:0000256" key="1">
    <source>
        <dbReference type="ARBA" id="ARBA00006484"/>
    </source>
</evidence>
<name>A0A1H3L335_9BACI</name>
<accession>A0A1H3L335</accession>
<evidence type="ECO:0000313" key="5">
    <source>
        <dbReference type="Proteomes" id="UP000198935"/>
    </source>
</evidence>
<evidence type="ECO:0000256" key="2">
    <source>
        <dbReference type="ARBA" id="ARBA00023002"/>
    </source>
</evidence>
<dbReference type="InterPro" id="IPR036291">
    <property type="entry name" value="NAD(P)-bd_dom_sf"/>
</dbReference>
<dbReference type="PIRSF" id="PIRSF000126">
    <property type="entry name" value="11-beta-HSD1"/>
    <property type="match status" value="1"/>
</dbReference>
<dbReference type="PANTHER" id="PTHR44196:SF1">
    <property type="entry name" value="DEHYDROGENASE_REDUCTASE SDR FAMILY MEMBER 7B"/>
    <property type="match status" value="1"/>
</dbReference>
<evidence type="ECO:0008006" key="6">
    <source>
        <dbReference type="Google" id="ProtNLM"/>
    </source>
</evidence>
<dbReference type="GO" id="GO:0016491">
    <property type="term" value="F:oxidoreductase activity"/>
    <property type="evidence" value="ECO:0007669"/>
    <property type="project" value="UniProtKB-KW"/>
</dbReference>
<dbReference type="PROSITE" id="PS00061">
    <property type="entry name" value="ADH_SHORT"/>
    <property type="match status" value="1"/>
</dbReference>
<dbReference type="Pfam" id="PF00106">
    <property type="entry name" value="adh_short"/>
    <property type="match status" value="1"/>
</dbReference>
<dbReference type="AlphaFoldDB" id="A0A1H3L335"/>
<comment type="similarity">
    <text evidence="1 3">Belongs to the short-chain dehydrogenases/reductases (SDR) family.</text>
</comment>
<proteinExistence type="inferred from homology"/>
<dbReference type="EMBL" id="FNPI01000002">
    <property type="protein sequence ID" value="SDY58833.1"/>
    <property type="molecule type" value="Genomic_DNA"/>
</dbReference>
<dbReference type="PANTHER" id="PTHR44196">
    <property type="entry name" value="DEHYDROGENASE/REDUCTASE SDR FAMILY MEMBER 7B"/>
    <property type="match status" value="1"/>
</dbReference>
<dbReference type="Proteomes" id="UP000198935">
    <property type="component" value="Unassembled WGS sequence"/>
</dbReference>
<evidence type="ECO:0000313" key="4">
    <source>
        <dbReference type="EMBL" id="SDY58833.1"/>
    </source>
</evidence>
<protein>
    <recommendedName>
        <fullName evidence="6">Short-subunit dehydrogenase</fullName>
    </recommendedName>
</protein>
<dbReference type="Gene3D" id="3.40.50.720">
    <property type="entry name" value="NAD(P)-binding Rossmann-like Domain"/>
    <property type="match status" value="1"/>
</dbReference>
<dbReference type="InterPro" id="IPR002347">
    <property type="entry name" value="SDR_fam"/>
</dbReference>
<dbReference type="STRING" id="1503961.SAMN05421736_102343"/>
<keyword evidence="2" id="KW-0560">Oxidoreductase</keyword>
<organism evidence="4 5">
    <name type="scientific">Evansella caseinilytica</name>
    <dbReference type="NCBI Taxonomy" id="1503961"/>
    <lineage>
        <taxon>Bacteria</taxon>
        <taxon>Bacillati</taxon>
        <taxon>Bacillota</taxon>
        <taxon>Bacilli</taxon>
        <taxon>Bacillales</taxon>
        <taxon>Bacillaceae</taxon>
        <taxon>Evansella</taxon>
    </lineage>
</organism>
<gene>
    <name evidence="4" type="ORF">SAMN05421736_102343</name>
</gene>
<evidence type="ECO:0000256" key="3">
    <source>
        <dbReference type="RuleBase" id="RU000363"/>
    </source>
</evidence>
<dbReference type="SUPFAM" id="SSF51735">
    <property type="entry name" value="NAD(P)-binding Rossmann-fold domains"/>
    <property type="match status" value="1"/>
</dbReference>
<keyword evidence="5" id="KW-1185">Reference proteome</keyword>
<dbReference type="InterPro" id="IPR020904">
    <property type="entry name" value="Sc_DH/Rdtase_CS"/>
</dbReference>
<dbReference type="GO" id="GO:0016020">
    <property type="term" value="C:membrane"/>
    <property type="evidence" value="ECO:0007669"/>
    <property type="project" value="TreeGrafter"/>
</dbReference>
<dbReference type="PRINTS" id="PR00081">
    <property type="entry name" value="GDHRDH"/>
</dbReference>
<sequence>MYEKGTEEMKRIDNCHVVITGASSGIGKELAFAVAARGGTPVMLARSRDRLFELAEEMEKQTGIVPLVHQMDVTDPTAVENTFSHIGKQVDKIDVLINNAGFGIFEYAHKTTLETMKSMFDVNVFGAVSCTQAVLGDMMTRRGGHIIFVASQAGKLATPKSSAYSATKHALLGYANSLRMEVAASGIRVSVVNPGPVRTSFFDNADRDGNYRQNVESFMLDPIKVADKTIKLIEKPKREVNLPGWMNIGTKLYQLFPGLVEKVAGKQFHRK</sequence>
<reference evidence="5" key="1">
    <citation type="submission" date="2016-10" db="EMBL/GenBank/DDBJ databases">
        <authorList>
            <person name="Varghese N."/>
            <person name="Submissions S."/>
        </authorList>
    </citation>
    <scope>NUCLEOTIDE SEQUENCE [LARGE SCALE GENOMIC DNA]</scope>
    <source>
        <strain evidence="5">SP</strain>
    </source>
</reference>
<dbReference type="PRINTS" id="PR00080">
    <property type="entry name" value="SDRFAMILY"/>
</dbReference>